<protein>
    <submittedName>
        <fullName evidence="1">Uncharacterized protein</fullName>
    </submittedName>
</protein>
<dbReference type="Proteomes" id="UP000191672">
    <property type="component" value="Unassembled WGS sequence"/>
</dbReference>
<name>A0A1V6PMR5_9EURO</name>
<comment type="caution">
    <text evidence="1">The sequence shown here is derived from an EMBL/GenBank/DDBJ whole genome shotgun (WGS) entry which is preliminary data.</text>
</comment>
<dbReference type="InterPro" id="IPR051678">
    <property type="entry name" value="AGP_Transferase"/>
</dbReference>
<evidence type="ECO:0000313" key="2">
    <source>
        <dbReference type="Proteomes" id="UP000191672"/>
    </source>
</evidence>
<proteinExistence type="predicted"/>
<organism evidence="1 2">
    <name type="scientific">Penicillium antarcticum</name>
    <dbReference type="NCBI Taxonomy" id="416450"/>
    <lineage>
        <taxon>Eukaryota</taxon>
        <taxon>Fungi</taxon>
        <taxon>Dikarya</taxon>
        <taxon>Ascomycota</taxon>
        <taxon>Pezizomycotina</taxon>
        <taxon>Eurotiomycetes</taxon>
        <taxon>Eurotiomycetidae</taxon>
        <taxon>Eurotiales</taxon>
        <taxon>Aspergillaceae</taxon>
        <taxon>Penicillium</taxon>
    </lineage>
</organism>
<dbReference type="EMBL" id="MDYN01000095">
    <property type="protein sequence ID" value="OQD78037.1"/>
    <property type="molecule type" value="Genomic_DNA"/>
</dbReference>
<dbReference type="InterPro" id="IPR011009">
    <property type="entry name" value="Kinase-like_dom_sf"/>
</dbReference>
<keyword evidence="2" id="KW-1185">Reference proteome</keyword>
<gene>
    <name evidence="1" type="ORF">PENANT_c095G05612</name>
</gene>
<dbReference type="AlphaFoldDB" id="A0A1V6PMR5"/>
<reference evidence="2" key="1">
    <citation type="journal article" date="2017" name="Nat. Microbiol.">
        <title>Global analysis of biosynthetic gene clusters reveals vast potential of secondary metabolite production in Penicillium species.</title>
        <authorList>
            <person name="Nielsen J.C."/>
            <person name="Grijseels S."/>
            <person name="Prigent S."/>
            <person name="Ji B."/>
            <person name="Dainat J."/>
            <person name="Nielsen K.F."/>
            <person name="Frisvad J.C."/>
            <person name="Workman M."/>
            <person name="Nielsen J."/>
        </authorList>
    </citation>
    <scope>NUCLEOTIDE SEQUENCE [LARGE SCALE GENOMIC DNA]</scope>
    <source>
        <strain evidence="2">IBT 31811</strain>
    </source>
</reference>
<dbReference type="PANTHER" id="PTHR21310:SF37">
    <property type="entry name" value="AMINOGLYCOSIDE PHOSPHOTRANSFERASE DOMAIN-CONTAINING PROTEIN"/>
    <property type="match status" value="1"/>
</dbReference>
<accession>A0A1V6PMR5</accession>
<dbReference type="PANTHER" id="PTHR21310">
    <property type="entry name" value="AMINOGLYCOSIDE PHOSPHOTRANSFERASE-RELATED-RELATED"/>
    <property type="match status" value="1"/>
</dbReference>
<sequence length="361" mass="43416">MSYDPLTYIGLLELLRTDSDIYNDIGVILSEEFSGLDWTLFEFLNIGGFNTCFKMKFTNNRGAVIRFLLPGAVMFPKEKASSYFEDLAELHLVHLGSQRNEADTLADIDADDLADDFRRKFVARFLFRKLVRDQEQRKQWISHDNSLFLVWYDDFRPENILVDKAECIAGVVDWEFTYTAPVEFSYAPPWWLLLKKPEDWPKGLDDWCAEYKKALQVFLVAMRQYEDEAIQKKLLVEGQRLSSRMRDSWRSGDFWIMYAARNNFAFDAIYWKKLDQRFFGPTIYEDDNICDLWRKRLHLLEPEEKKLMEEYVNLKLKDRNTWRLDWDPDEYTEGWIKRLKIKKEEREKEEREEKRLQEKQM</sequence>
<evidence type="ECO:0000313" key="1">
    <source>
        <dbReference type="EMBL" id="OQD78037.1"/>
    </source>
</evidence>
<dbReference type="SUPFAM" id="SSF56112">
    <property type="entry name" value="Protein kinase-like (PK-like)"/>
    <property type="match status" value="1"/>
</dbReference>